<evidence type="ECO:0000256" key="9">
    <source>
        <dbReference type="PIRSR" id="PIRSR601461-2"/>
    </source>
</evidence>
<evidence type="ECO:0000256" key="6">
    <source>
        <dbReference type="ARBA" id="ARBA00023157"/>
    </source>
</evidence>
<dbReference type="OMA" id="LCKASCQ"/>
<evidence type="ECO:0000256" key="5">
    <source>
        <dbReference type="ARBA" id="ARBA00022801"/>
    </source>
</evidence>
<evidence type="ECO:0000256" key="2">
    <source>
        <dbReference type="ARBA" id="ARBA00014776"/>
    </source>
</evidence>
<reference evidence="14" key="1">
    <citation type="submission" date="2003-08" db="EMBL/GenBank/DDBJ databases">
        <authorList>
            <person name="Birren B."/>
            <person name="Nusbaum C."/>
            <person name="Abebe A."/>
            <person name="Abouelleil A."/>
            <person name="Adekoya E."/>
            <person name="Ait-zahra M."/>
            <person name="Allen N."/>
            <person name="Allen T."/>
            <person name="An P."/>
            <person name="Anderson M."/>
            <person name="Anderson S."/>
            <person name="Arachchi H."/>
            <person name="Armbruster J."/>
            <person name="Bachantsang P."/>
            <person name="Baldwin J."/>
            <person name="Barry A."/>
            <person name="Bayul T."/>
            <person name="Blitshsteyn B."/>
            <person name="Bloom T."/>
            <person name="Blye J."/>
            <person name="Boguslavskiy L."/>
            <person name="Borowsky M."/>
            <person name="Boukhgalter B."/>
            <person name="Brunache A."/>
            <person name="Butler J."/>
            <person name="Calixte N."/>
            <person name="Calvo S."/>
            <person name="Camarata J."/>
            <person name="Campo K."/>
            <person name="Chang J."/>
            <person name="Cheshatsang Y."/>
            <person name="Citroen M."/>
            <person name="Collymore A."/>
            <person name="Considine T."/>
            <person name="Cook A."/>
            <person name="Cooke P."/>
            <person name="Corum B."/>
            <person name="Cuomo C."/>
            <person name="David R."/>
            <person name="Dawoe T."/>
            <person name="Degray S."/>
            <person name="Dodge S."/>
            <person name="Dooley K."/>
            <person name="Dorje P."/>
            <person name="Dorjee K."/>
            <person name="Dorris L."/>
            <person name="Duffey N."/>
            <person name="Dupes A."/>
            <person name="Elkins T."/>
            <person name="Engels R."/>
            <person name="Erickson J."/>
            <person name="Farina A."/>
            <person name="Faro S."/>
            <person name="Ferreira P."/>
            <person name="Fischer H."/>
            <person name="Fitzgerald M."/>
            <person name="Foley K."/>
            <person name="Gage D."/>
            <person name="Galagan J."/>
            <person name="Gearin G."/>
            <person name="Gnerre S."/>
            <person name="Gnirke A."/>
            <person name="Goyette A."/>
            <person name="Graham J."/>
            <person name="Grandbois E."/>
            <person name="Gyaltsen K."/>
            <person name="Hafez N."/>
            <person name="Hagopian D."/>
            <person name="Hagos B."/>
            <person name="Hall J."/>
            <person name="Hatcher B."/>
            <person name="Heller A."/>
            <person name="Higgins H."/>
            <person name="Honan T."/>
            <person name="Horn A."/>
            <person name="Houde N."/>
            <person name="Hughes L."/>
            <person name="Hulme W."/>
            <person name="Husby E."/>
            <person name="Iliev I."/>
            <person name="Jaffe D."/>
            <person name="Jones C."/>
            <person name="Kamal M."/>
            <person name="Kamat A."/>
            <person name="Kamvysselis M."/>
            <person name="Karlsson E."/>
            <person name="Kells C."/>
            <person name="Kieu A."/>
            <person name="Kisner P."/>
            <person name="Kodira C."/>
            <person name="Kulbokas E."/>
            <person name="Labutti K."/>
            <person name="Lama D."/>
            <person name="Landers T."/>
            <person name="Leger J."/>
            <person name="Levine S."/>
            <person name="Lewis D."/>
            <person name="Lewis T."/>
            <person name="Lindblad-toh K."/>
            <person name="Liu X."/>
            <person name="Lokyitsang T."/>
            <person name="Lokyitsang Y."/>
            <person name="Lucien O."/>
            <person name="Lui A."/>
            <person name="Ma L.J."/>
            <person name="Mabbitt R."/>
            <person name="Macdonald J."/>
            <person name="Maclean C."/>
            <person name="Major J."/>
            <person name="Manning J."/>
            <person name="Marabella R."/>
            <person name="Maru K."/>
            <person name="Matthews C."/>
            <person name="Mauceli E."/>
            <person name="Mccarthy M."/>
            <person name="Mcdonough S."/>
            <person name="Mcghee T."/>
            <person name="Meldrim J."/>
            <person name="Meneus L."/>
            <person name="Mesirov J."/>
            <person name="Mihalev A."/>
            <person name="Mihova T."/>
            <person name="Mikkelsen T."/>
            <person name="Mlenga V."/>
            <person name="Moru K."/>
            <person name="Mozes J."/>
            <person name="Mulrain L."/>
            <person name="Munson G."/>
            <person name="Naylor J."/>
            <person name="Newes C."/>
            <person name="Nguyen C."/>
            <person name="Nguyen N."/>
            <person name="Nguyen T."/>
            <person name="Nicol R."/>
            <person name="Nielsen C."/>
            <person name="Nizzari M."/>
            <person name="Norbu C."/>
            <person name="Norbu N."/>
            <person name="O'donnell P."/>
            <person name="Okoawo O."/>
            <person name="O'leary S."/>
            <person name="Omotosho B."/>
            <person name="O'neill K."/>
            <person name="Osman S."/>
            <person name="Parker S."/>
            <person name="Perrin D."/>
            <person name="Phunkhang P."/>
            <person name="Piqani B."/>
            <person name="Purcell S."/>
            <person name="Rachupka T."/>
            <person name="Ramasamy U."/>
            <person name="Rameau R."/>
            <person name="Ray V."/>
            <person name="Raymond C."/>
            <person name="Retta R."/>
            <person name="Richardson S."/>
            <person name="Rise C."/>
            <person name="Rodriguez J."/>
            <person name="Rogers J."/>
            <person name="Rogov P."/>
            <person name="Rutman M."/>
            <person name="Schupbach R."/>
            <person name="Seaman C."/>
            <person name="Settipalli S."/>
            <person name="Sharpe T."/>
            <person name="Sheridan J."/>
            <person name="Sherpa N."/>
            <person name="Shi J."/>
            <person name="Smirnov S."/>
            <person name="Smith C."/>
            <person name="Sougnez C."/>
            <person name="Spencer B."/>
            <person name="Stalker J."/>
            <person name="Stange-thomann N."/>
            <person name="Stavropoulos S."/>
            <person name="Stetson K."/>
            <person name="Stone C."/>
            <person name="Stone S."/>
            <person name="Stubbs M."/>
            <person name="Talamas J."/>
            <person name="Tchuinga P."/>
            <person name="Tenzing P."/>
            <person name="Tesfaye S."/>
            <person name="Theodore J."/>
            <person name="Thoulutsang Y."/>
            <person name="Topham K."/>
            <person name="Towey S."/>
            <person name="Tsamla T."/>
            <person name="Tsomo N."/>
            <person name="Vallee D."/>
            <person name="Vassiliev H."/>
            <person name="Venkataraman V."/>
            <person name="Vinson J."/>
            <person name="Vo A."/>
            <person name="Wade C."/>
            <person name="Wang S."/>
            <person name="Wangchuk T."/>
            <person name="Wangdi T."/>
            <person name="Whittaker C."/>
            <person name="Wilkinson J."/>
            <person name="Wu Y."/>
            <person name="Wyman D."/>
            <person name="Yadav S."/>
            <person name="Yang S."/>
            <person name="Yang X."/>
            <person name="Yeager S."/>
            <person name="Yee E."/>
            <person name="Young G."/>
            <person name="Zainoun J."/>
            <person name="Zembeck L."/>
            <person name="Zimmer A."/>
            <person name="Zody M."/>
            <person name="Lander E."/>
        </authorList>
    </citation>
    <scope>NUCLEOTIDE SEQUENCE [LARGE SCALE GENOMIC DNA]</scope>
</reference>
<name>H2ZA36_CIOSA</name>
<keyword evidence="6 9" id="KW-1015">Disulfide bond</keyword>
<dbReference type="Gene3D" id="2.40.70.10">
    <property type="entry name" value="Acid Proteases"/>
    <property type="match status" value="2"/>
</dbReference>
<dbReference type="eggNOG" id="KOG1339">
    <property type="taxonomic scope" value="Eukaryota"/>
</dbReference>
<evidence type="ECO:0000256" key="3">
    <source>
        <dbReference type="ARBA" id="ARBA00022670"/>
    </source>
</evidence>
<dbReference type="PANTHER" id="PTHR47966:SF51">
    <property type="entry name" value="BETA-SITE APP-CLEAVING ENZYME, ISOFORM A-RELATED"/>
    <property type="match status" value="1"/>
</dbReference>
<feature type="active site" evidence="8">
    <location>
        <position position="80"/>
    </location>
</feature>
<evidence type="ECO:0000313" key="13">
    <source>
        <dbReference type="Ensembl" id="ENSCSAVP00000014451.1"/>
    </source>
</evidence>
<dbReference type="PROSITE" id="PS51767">
    <property type="entry name" value="PEPTIDASE_A1"/>
    <property type="match status" value="1"/>
</dbReference>
<sequence length="376" mass="41173">NTYLILFLFLNFYIGFLEIKLHKQKTLRQIMKEKGTKAFKYTPSFGRSTSNEPLTNYLDAQYFGEIAIGTPEQKFTVIFDTGSSNLWIPSATCPSNNYACLLHNKYDSTASSTYVADGDNFAIQYGTGSMVGFESVDTIAGIPSTNQVFAEATEEPGITFVAAKFDGILGMGYPTISVNGIKPVFNQMYEQGAVDKNQFAFYLNRDPTGEEGGEICLGGVNEARYTGEFNYHSVTRKGYWQLKMDSVAVADADATAACVGGCQIIVDSGTSLITGPTVDTDAINHAIGAIRFVQGEYLVICRNIPNMPDITFVLDGIEYVLTPDDYITQDGVTQCLSAFMGMDIPEPTGPLWILGDAFMGKYYTSFDFDTDQVGFA</sequence>
<dbReference type="AlphaFoldDB" id="H2ZA36"/>
<evidence type="ECO:0000313" key="14">
    <source>
        <dbReference type="Proteomes" id="UP000007875"/>
    </source>
</evidence>
<dbReference type="MEROPS" id="A01.009"/>
<keyword evidence="11" id="KW-0732">Signal</keyword>
<evidence type="ECO:0000256" key="7">
    <source>
        <dbReference type="ARBA" id="ARBA00023180"/>
    </source>
</evidence>
<dbReference type="PANTHER" id="PTHR47966">
    <property type="entry name" value="BETA-SITE APP-CLEAVING ENZYME, ISOFORM A-RELATED"/>
    <property type="match status" value="1"/>
</dbReference>
<comment type="similarity">
    <text evidence="1 10">Belongs to the peptidase A1 family.</text>
</comment>
<keyword evidence="7" id="KW-0325">Glycoprotein</keyword>
<organism evidence="13 14">
    <name type="scientific">Ciona savignyi</name>
    <name type="common">Pacific transparent sea squirt</name>
    <dbReference type="NCBI Taxonomy" id="51511"/>
    <lineage>
        <taxon>Eukaryota</taxon>
        <taxon>Metazoa</taxon>
        <taxon>Chordata</taxon>
        <taxon>Tunicata</taxon>
        <taxon>Ascidiacea</taxon>
        <taxon>Phlebobranchia</taxon>
        <taxon>Cionidae</taxon>
        <taxon>Ciona</taxon>
    </lineage>
</organism>
<dbReference type="InterPro" id="IPR001969">
    <property type="entry name" value="Aspartic_peptidase_AS"/>
</dbReference>
<dbReference type="InterPro" id="IPR033121">
    <property type="entry name" value="PEPTIDASE_A1"/>
</dbReference>
<evidence type="ECO:0000256" key="1">
    <source>
        <dbReference type="ARBA" id="ARBA00007447"/>
    </source>
</evidence>
<dbReference type="InParanoid" id="H2ZA36"/>
<dbReference type="FunCoup" id="H2ZA36">
    <property type="interactions" value="17"/>
</dbReference>
<dbReference type="STRING" id="51511.ENSCSAVP00000014451"/>
<feature type="active site" evidence="8">
    <location>
        <position position="267"/>
    </location>
</feature>
<dbReference type="GeneTree" id="ENSGT00940000155733"/>
<reference evidence="13" key="3">
    <citation type="submission" date="2025-09" db="UniProtKB">
        <authorList>
            <consortium name="Ensembl"/>
        </authorList>
    </citation>
    <scope>IDENTIFICATION</scope>
</reference>
<dbReference type="InterPro" id="IPR021109">
    <property type="entry name" value="Peptidase_aspartic_dom_sf"/>
</dbReference>
<dbReference type="FunFam" id="2.40.70.10:FF:000004">
    <property type="entry name" value="Pepsin A"/>
    <property type="match status" value="1"/>
</dbReference>
<evidence type="ECO:0000256" key="11">
    <source>
        <dbReference type="SAM" id="SignalP"/>
    </source>
</evidence>
<dbReference type="GO" id="GO:0006508">
    <property type="term" value="P:proteolysis"/>
    <property type="evidence" value="ECO:0007669"/>
    <property type="project" value="UniProtKB-KW"/>
</dbReference>
<proteinExistence type="inferred from homology"/>
<keyword evidence="5 10" id="KW-0378">Hydrolase</keyword>
<dbReference type="GO" id="GO:0004190">
    <property type="term" value="F:aspartic-type endopeptidase activity"/>
    <property type="evidence" value="ECO:0007669"/>
    <property type="project" value="UniProtKB-KW"/>
</dbReference>
<keyword evidence="4 10" id="KW-0064">Aspartyl protease</keyword>
<reference evidence="13" key="2">
    <citation type="submission" date="2025-08" db="UniProtKB">
        <authorList>
            <consortium name="Ensembl"/>
        </authorList>
    </citation>
    <scope>IDENTIFICATION</scope>
</reference>
<feature type="disulfide bond" evidence="9">
    <location>
        <begin position="93"/>
        <end position="100"/>
    </location>
</feature>
<keyword evidence="14" id="KW-1185">Reference proteome</keyword>
<dbReference type="HOGENOM" id="CLU_013253_3_0_1"/>
<feature type="domain" description="Peptidase A1" evidence="12">
    <location>
        <begin position="62"/>
        <end position="376"/>
    </location>
</feature>
<evidence type="ECO:0000256" key="8">
    <source>
        <dbReference type="PIRSR" id="PIRSR601461-1"/>
    </source>
</evidence>
<dbReference type="FunFam" id="2.40.70.10:FF:000002">
    <property type="entry name" value="Vacuolar aspartic proteinase"/>
    <property type="match status" value="1"/>
</dbReference>
<feature type="signal peptide" evidence="11">
    <location>
        <begin position="1"/>
        <end position="19"/>
    </location>
</feature>
<feature type="chain" id="PRO_5003578581" description="Renin" evidence="11">
    <location>
        <begin position="20"/>
        <end position="376"/>
    </location>
</feature>
<evidence type="ECO:0000259" key="12">
    <source>
        <dbReference type="PROSITE" id="PS51767"/>
    </source>
</evidence>
<evidence type="ECO:0000256" key="10">
    <source>
        <dbReference type="RuleBase" id="RU000454"/>
    </source>
</evidence>
<dbReference type="PRINTS" id="PR00792">
    <property type="entry name" value="PEPSIN"/>
</dbReference>
<dbReference type="PROSITE" id="PS00141">
    <property type="entry name" value="ASP_PROTEASE"/>
    <property type="match status" value="2"/>
</dbReference>
<dbReference type="Ensembl" id="ENSCSAVT00000014616.1">
    <property type="protein sequence ID" value="ENSCSAVP00000014451.1"/>
    <property type="gene ID" value="ENSCSAVG00000008457.1"/>
</dbReference>
<dbReference type="InterPro" id="IPR001461">
    <property type="entry name" value="Aspartic_peptidase_A1"/>
</dbReference>
<dbReference type="Pfam" id="PF00026">
    <property type="entry name" value="Asp"/>
    <property type="match status" value="1"/>
</dbReference>
<keyword evidence="3 10" id="KW-0645">Protease</keyword>
<protein>
    <recommendedName>
        <fullName evidence="2">Renin</fullName>
    </recommendedName>
</protein>
<dbReference type="SUPFAM" id="SSF50630">
    <property type="entry name" value="Acid proteases"/>
    <property type="match status" value="1"/>
</dbReference>
<accession>H2ZA36</accession>
<evidence type="ECO:0000256" key="4">
    <source>
        <dbReference type="ARBA" id="ARBA00022750"/>
    </source>
</evidence>
<dbReference type="Proteomes" id="UP000007875">
    <property type="component" value="Unassembled WGS sequence"/>
</dbReference>